<reference evidence="2 3" key="1">
    <citation type="journal article" date="2013" name="Genome Announc.">
        <title>Genome Sequence of Hydrothermal Arsenic-Respiring Bacterium Marinobacter santoriniensis NKSG1T.</title>
        <authorList>
            <person name="Handley K.M."/>
            <person name="Upton M."/>
            <person name="Beatson S.A."/>
            <person name="Hery M."/>
            <person name="Lloyd J.R."/>
        </authorList>
    </citation>
    <scope>NUCLEOTIDE SEQUENCE [LARGE SCALE GENOMIC DNA]</scope>
    <source>
        <strain evidence="2 3">NKSG1</strain>
    </source>
</reference>
<gene>
    <name evidence="2" type="ORF">MSNKSG1_15142</name>
</gene>
<feature type="region of interest" description="Disordered" evidence="1">
    <location>
        <begin position="290"/>
        <end position="335"/>
    </location>
</feature>
<dbReference type="Proteomes" id="UP000011960">
    <property type="component" value="Unassembled WGS sequence"/>
</dbReference>
<keyword evidence="3" id="KW-1185">Reference proteome</keyword>
<comment type="caution">
    <text evidence="2">The sequence shown here is derived from an EMBL/GenBank/DDBJ whole genome shotgun (WGS) entry which is preliminary data.</text>
</comment>
<sequence length="335" mass="37363">MESTGSTTINPAQDVDLTFSTFNLTNTETVPDNLDHTRFWDFYRGIEPTGSDSEDQQTVAEIRSHVDIFIGATPSDDGTHYVTVRNPLDLMNQVIAYGNVDNFDEGRRYIRQRIADSEAGTYNSRSNGAQIRFTDQAATLDAAPLNDRIWMYPTLDWRYLPQGAEGSGLTEKVYRTIQYVSRSVDDAVKEDQPELLSVLAGSRFDANEFVALGYNAPEYATADYLSRNHGSVELRQDYVDNVDTLFIKSPDQTVLTLGGYSGYSDSDESPDCLRVEMDYPALKVRIFTSNGEPSRIDDPNSDVDGDTIPNPAYCANQETGDEVTAWNAESVSQRQ</sequence>
<accession>M7CLZ1</accession>
<dbReference type="EMBL" id="APAT01000022">
    <property type="protein sequence ID" value="EMP54656.1"/>
    <property type="molecule type" value="Genomic_DNA"/>
</dbReference>
<evidence type="ECO:0000313" key="3">
    <source>
        <dbReference type="Proteomes" id="UP000011960"/>
    </source>
</evidence>
<name>M7CLZ1_9GAMM</name>
<evidence type="ECO:0000313" key="2">
    <source>
        <dbReference type="EMBL" id="EMP54656.1"/>
    </source>
</evidence>
<protein>
    <submittedName>
        <fullName evidence="2">Uncharacterized protein</fullName>
    </submittedName>
</protein>
<proteinExistence type="predicted"/>
<organism evidence="2 3">
    <name type="scientific">Marinobacter santoriniensis NKSG1</name>
    <dbReference type="NCBI Taxonomy" id="1288826"/>
    <lineage>
        <taxon>Bacteria</taxon>
        <taxon>Pseudomonadati</taxon>
        <taxon>Pseudomonadota</taxon>
        <taxon>Gammaproteobacteria</taxon>
        <taxon>Pseudomonadales</taxon>
        <taxon>Marinobacteraceae</taxon>
        <taxon>Marinobacter</taxon>
    </lineage>
</organism>
<dbReference type="RefSeq" id="WP_008940155.1">
    <property type="nucleotide sequence ID" value="NZ_APAT01000022.1"/>
</dbReference>
<dbReference type="STRING" id="1288826.MSNKSG1_15142"/>
<dbReference type="AlphaFoldDB" id="M7CLZ1"/>
<dbReference type="PATRIC" id="fig|1288826.3.peg.3011"/>
<evidence type="ECO:0000256" key="1">
    <source>
        <dbReference type="SAM" id="MobiDB-lite"/>
    </source>
</evidence>